<sequence length="77" mass="8137">MTDISRRQLLAVGLLGRTATLAGCLGRPPTGGTSREPSETDQRQTGETEGRSTGSGDERFETEAAVESRRAAVAETE</sequence>
<accession>A0ABD5RQZ6</accession>
<protein>
    <submittedName>
        <fullName evidence="2">Uncharacterized protein</fullName>
    </submittedName>
</protein>
<dbReference type="Proteomes" id="UP001596099">
    <property type="component" value="Unassembled WGS sequence"/>
</dbReference>
<name>A0ABD5RQZ6_9EURY</name>
<reference evidence="2 3" key="1">
    <citation type="journal article" date="2019" name="Int. J. Syst. Evol. Microbiol.">
        <title>The Global Catalogue of Microorganisms (GCM) 10K type strain sequencing project: providing services to taxonomists for standard genome sequencing and annotation.</title>
        <authorList>
            <consortium name="The Broad Institute Genomics Platform"/>
            <consortium name="The Broad Institute Genome Sequencing Center for Infectious Disease"/>
            <person name="Wu L."/>
            <person name="Ma J."/>
        </authorList>
    </citation>
    <scope>NUCLEOTIDE SEQUENCE [LARGE SCALE GENOMIC DNA]</scope>
    <source>
        <strain evidence="2 3">CGMCC 1.12543</strain>
    </source>
</reference>
<evidence type="ECO:0000313" key="2">
    <source>
        <dbReference type="EMBL" id="MFC5972952.1"/>
    </source>
</evidence>
<organism evidence="2 3">
    <name type="scientific">Halomarina salina</name>
    <dbReference type="NCBI Taxonomy" id="1872699"/>
    <lineage>
        <taxon>Archaea</taxon>
        <taxon>Methanobacteriati</taxon>
        <taxon>Methanobacteriota</taxon>
        <taxon>Stenosarchaea group</taxon>
        <taxon>Halobacteria</taxon>
        <taxon>Halobacteriales</taxon>
        <taxon>Natronomonadaceae</taxon>
        <taxon>Halomarina</taxon>
    </lineage>
</organism>
<comment type="caution">
    <text evidence="2">The sequence shown here is derived from an EMBL/GenBank/DDBJ whole genome shotgun (WGS) entry which is preliminary data.</text>
</comment>
<keyword evidence="3" id="KW-1185">Reference proteome</keyword>
<evidence type="ECO:0000313" key="3">
    <source>
        <dbReference type="Proteomes" id="UP001596099"/>
    </source>
</evidence>
<evidence type="ECO:0000256" key="1">
    <source>
        <dbReference type="SAM" id="MobiDB-lite"/>
    </source>
</evidence>
<dbReference type="RefSeq" id="WP_247416933.1">
    <property type="nucleotide sequence ID" value="NZ_JALLGW010000001.1"/>
</dbReference>
<gene>
    <name evidence="2" type="ORF">ACFPYI_16585</name>
</gene>
<feature type="compositionally biased region" description="Basic and acidic residues" evidence="1">
    <location>
        <begin position="36"/>
        <end position="77"/>
    </location>
</feature>
<dbReference type="AlphaFoldDB" id="A0ABD5RQZ6"/>
<feature type="region of interest" description="Disordered" evidence="1">
    <location>
        <begin position="21"/>
        <end position="77"/>
    </location>
</feature>
<proteinExistence type="predicted"/>
<dbReference type="EMBL" id="JBHSQH010000001">
    <property type="protein sequence ID" value="MFC5972952.1"/>
    <property type="molecule type" value="Genomic_DNA"/>
</dbReference>